<accession>A0ABW8NI45</accession>
<keyword evidence="3 6" id="KW-0067">ATP-binding</keyword>
<feature type="domain" description="ABC transporter" evidence="5">
    <location>
        <begin position="312"/>
        <end position="528"/>
    </location>
</feature>
<feature type="domain" description="ABC transporter" evidence="5">
    <location>
        <begin position="2"/>
        <end position="243"/>
    </location>
</feature>
<dbReference type="InterPro" id="IPR050611">
    <property type="entry name" value="ABCF"/>
</dbReference>
<comment type="caution">
    <text evidence="6">The sequence shown here is derived from an EMBL/GenBank/DDBJ whole genome shotgun (WGS) entry which is preliminary data.</text>
</comment>
<dbReference type="EMBL" id="JBBKTX010000008">
    <property type="protein sequence ID" value="MFK4752410.1"/>
    <property type="molecule type" value="Genomic_DNA"/>
</dbReference>
<evidence type="ECO:0000313" key="7">
    <source>
        <dbReference type="Proteomes" id="UP001620597"/>
    </source>
</evidence>
<feature type="region of interest" description="Disordered" evidence="4">
    <location>
        <begin position="527"/>
        <end position="555"/>
    </location>
</feature>
<evidence type="ECO:0000256" key="1">
    <source>
        <dbReference type="ARBA" id="ARBA00022737"/>
    </source>
</evidence>
<proteinExistence type="predicted"/>
<dbReference type="InterPro" id="IPR003593">
    <property type="entry name" value="AAA+_ATPase"/>
</dbReference>
<evidence type="ECO:0000256" key="4">
    <source>
        <dbReference type="SAM" id="MobiDB-lite"/>
    </source>
</evidence>
<reference evidence="6 7" key="1">
    <citation type="submission" date="2024-03" db="EMBL/GenBank/DDBJ databases">
        <title>High-quality draft genome sequence of Oceanobacter sp. wDCs-4.</title>
        <authorList>
            <person name="Dong C."/>
        </authorList>
    </citation>
    <scope>NUCLEOTIDE SEQUENCE [LARGE SCALE GENOMIC DNA]</scope>
    <source>
        <strain evidence="7">wDCs-4</strain>
    </source>
</reference>
<organism evidence="6 7">
    <name type="scientific">Oceanobacter antarcticus</name>
    <dbReference type="NCBI Taxonomy" id="3133425"/>
    <lineage>
        <taxon>Bacteria</taxon>
        <taxon>Pseudomonadati</taxon>
        <taxon>Pseudomonadota</taxon>
        <taxon>Gammaproteobacteria</taxon>
        <taxon>Oceanospirillales</taxon>
        <taxon>Oceanospirillaceae</taxon>
        <taxon>Oceanobacter</taxon>
    </lineage>
</organism>
<keyword evidence="2" id="KW-0547">Nucleotide-binding</keyword>
<dbReference type="PROSITE" id="PS50893">
    <property type="entry name" value="ABC_TRANSPORTER_2"/>
    <property type="match status" value="2"/>
</dbReference>
<dbReference type="InterPro" id="IPR017871">
    <property type="entry name" value="ABC_transporter-like_CS"/>
</dbReference>
<keyword evidence="7" id="KW-1185">Reference proteome</keyword>
<dbReference type="InterPro" id="IPR032781">
    <property type="entry name" value="ABC_tran_Xtn"/>
</dbReference>
<dbReference type="SUPFAM" id="SSF52540">
    <property type="entry name" value="P-loop containing nucleoside triphosphate hydrolases"/>
    <property type="match status" value="2"/>
</dbReference>
<keyword evidence="1" id="KW-0677">Repeat</keyword>
<evidence type="ECO:0000313" key="6">
    <source>
        <dbReference type="EMBL" id="MFK4752410.1"/>
    </source>
</evidence>
<dbReference type="Pfam" id="PF12848">
    <property type="entry name" value="ABC_tran_Xtn"/>
    <property type="match status" value="1"/>
</dbReference>
<protein>
    <submittedName>
        <fullName evidence="6">ATP-binding cassette domain-containing protein</fullName>
    </submittedName>
</protein>
<dbReference type="InterPro" id="IPR003439">
    <property type="entry name" value="ABC_transporter-like_ATP-bd"/>
</dbReference>
<dbReference type="Pfam" id="PF00005">
    <property type="entry name" value="ABC_tran"/>
    <property type="match status" value="2"/>
</dbReference>
<dbReference type="PROSITE" id="PS00211">
    <property type="entry name" value="ABC_TRANSPORTER_1"/>
    <property type="match status" value="1"/>
</dbReference>
<dbReference type="GO" id="GO:0005524">
    <property type="term" value="F:ATP binding"/>
    <property type="evidence" value="ECO:0007669"/>
    <property type="project" value="UniProtKB-KW"/>
</dbReference>
<evidence type="ECO:0000256" key="3">
    <source>
        <dbReference type="ARBA" id="ARBA00022840"/>
    </source>
</evidence>
<evidence type="ECO:0000259" key="5">
    <source>
        <dbReference type="PROSITE" id="PS50893"/>
    </source>
</evidence>
<sequence>MIEFNQVSLQRGTQTLLKDASLRIHDGQKLALIGPNGAGKSSLFALLNAELTVDGGDLEVPAKWRISHMAQEVVASERSALDYAIDGDKPYRTIEAGIANATDDNQLTLWLDRMDQHKGYEVPVKAEQLLHGLGFSQTDLQRAVKDFSGGWRIRLNLAQALMMPSDLLLLDEPTNHLDLEATLWLEGYLRKYPGTLLFISHDRDFIDGVADHIVHLHEQKLTLYPGNYSAYERLRAEKLAQQQTLFEKQQTRVEEIEKFVARFRAKASKAKQAQSRLKELQRMELIAPAHVDSPFRFEFPCHEQMSSPLLTLKQADLGYHQPSSDRILLPGVNLSIVPGHRIGLLGPNGAGKSTLLKTLCEEIPLLNGERTRGEHLHIGYFAQHQLESLDTSASGMLILQRLKPKASEQSIRNFLGGFGFHGERALEVIEPFSGGEKARMALACVAWMKPNLLILDEPTNHLDIEMREALTLALQNFPGAILIVSHDRHLLKASVDEYWLVDHGKVQEFDGDLDDYHQYLNNRGQWGTAHVDPGSTDGHSANATTNAVDRKEQKRLDAERRQRLAPLRKQQQAAEKQMEKLQGLLNAVEEKLADSSLYEDARKDELKQRLAEQADTKAKLEDIEMVWMELTEQLESSD</sequence>
<dbReference type="SMART" id="SM00382">
    <property type="entry name" value="AAA"/>
    <property type="match status" value="2"/>
</dbReference>
<dbReference type="InterPro" id="IPR027417">
    <property type="entry name" value="P-loop_NTPase"/>
</dbReference>
<dbReference type="RefSeq" id="WP_416205724.1">
    <property type="nucleotide sequence ID" value="NZ_JBBKTX010000008.1"/>
</dbReference>
<dbReference type="Gene3D" id="3.40.50.300">
    <property type="entry name" value="P-loop containing nucleotide triphosphate hydrolases"/>
    <property type="match status" value="2"/>
</dbReference>
<dbReference type="PANTHER" id="PTHR19211:SF14">
    <property type="entry name" value="ATP-BINDING CASSETTE SUB-FAMILY F MEMBER 1"/>
    <property type="match status" value="1"/>
</dbReference>
<dbReference type="CDD" id="cd03221">
    <property type="entry name" value="ABCF_EF-3"/>
    <property type="match status" value="2"/>
</dbReference>
<feature type="compositionally biased region" description="Polar residues" evidence="4">
    <location>
        <begin position="537"/>
        <end position="547"/>
    </location>
</feature>
<dbReference type="Proteomes" id="UP001620597">
    <property type="component" value="Unassembled WGS sequence"/>
</dbReference>
<evidence type="ECO:0000256" key="2">
    <source>
        <dbReference type="ARBA" id="ARBA00022741"/>
    </source>
</evidence>
<dbReference type="PANTHER" id="PTHR19211">
    <property type="entry name" value="ATP-BINDING TRANSPORT PROTEIN-RELATED"/>
    <property type="match status" value="1"/>
</dbReference>
<name>A0ABW8NI45_9GAMM</name>
<gene>
    <name evidence="6" type="ORF">WG929_08315</name>
</gene>